<dbReference type="InterPro" id="IPR036865">
    <property type="entry name" value="CRAL-TRIO_dom_sf"/>
</dbReference>
<dbReference type="CDD" id="cd00170">
    <property type="entry name" value="SEC14"/>
    <property type="match status" value="1"/>
</dbReference>
<reference evidence="4" key="1">
    <citation type="submission" date="2018-04" db="EMBL/GenBank/DDBJ databases">
        <title>Transcriptome assembly of Sipha flava.</title>
        <authorList>
            <person name="Scully E.D."/>
            <person name="Geib S.M."/>
            <person name="Palmer N.A."/>
            <person name="Koch K."/>
            <person name="Bradshaw J."/>
            <person name="Heng-Moss T."/>
            <person name="Sarath G."/>
        </authorList>
    </citation>
    <scope>NUCLEOTIDE SEQUENCE</scope>
</reference>
<evidence type="ECO:0000313" key="6">
    <source>
        <dbReference type="RefSeq" id="XP_025423901.1"/>
    </source>
</evidence>
<dbReference type="RefSeq" id="XP_025423901.1">
    <property type="nucleotide sequence ID" value="XM_025568116.1"/>
</dbReference>
<dbReference type="SMART" id="SM00324">
    <property type="entry name" value="RhoGAP"/>
    <property type="match status" value="1"/>
</dbReference>
<organism evidence="4">
    <name type="scientific">Sipha flava</name>
    <name type="common">yellow sugarcane aphid</name>
    <dbReference type="NCBI Taxonomy" id="143950"/>
    <lineage>
        <taxon>Eukaryota</taxon>
        <taxon>Metazoa</taxon>
        <taxon>Ecdysozoa</taxon>
        <taxon>Arthropoda</taxon>
        <taxon>Hexapoda</taxon>
        <taxon>Insecta</taxon>
        <taxon>Pterygota</taxon>
        <taxon>Neoptera</taxon>
        <taxon>Paraneoptera</taxon>
        <taxon>Hemiptera</taxon>
        <taxon>Sternorrhyncha</taxon>
        <taxon>Aphidomorpha</taxon>
        <taxon>Aphidoidea</taxon>
        <taxon>Aphididae</taxon>
        <taxon>Sipha</taxon>
    </lineage>
</organism>
<evidence type="ECO:0000259" key="2">
    <source>
        <dbReference type="PROSITE" id="PS50191"/>
    </source>
</evidence>
<dbReference type="GO" id="GO:0007264">
    <property type="term" value="P:small GTPase-mediated signal transduction"/>
    <property type="evidence" value="ECO:0007669"/>
    <property type="project" value="TreeGrafter"/>
</dbReference>
<dbReference type="GO" id="GO:0005096">
    <property type="term" value="F:GTPase activator activity"/>
    <property type="evidence" value="ECO:0007669"/>
    <property type="project" value="TreeGrafter"/>
</dbReference>
<dbReference type="Pfam" id="PF00620">
    <property type="entry name" value="RhoGAP"/>
    <property type="match status" value="1"/>
</dbReference>
<dbReference type="Proteomes" id="UP000694846">
    <property type="component" value="Unplaced"/>
</dbReference>
<dbReference type="InterPro" id="IPR008936">
    <property type="entry name" value="Rho_GTPase_activation_prot"/>
</dbReference>
<dbReference type="EMBL" id="GGMS01008725">
    <property type="protein sequence ID" value="MBY77928.1"/>
    <property type="molecule type" value="Transcribed_RNA"/>
</dbReference>
<keyword evidence="5" id="KW-1185">Reference proteome</keyword>
<evidence type="ECO:0000256" key="1">
    <source>
        <dbReference type="SAM" id="MobiDB-lite"/>
    </source>
</evidence>
<name>A0A2S2QJP1_9HEMI</name>
<dbReference type="OrthoDB" id="19923at2759"/>
<dbReference type="Gene3D" id="3.40.525.10">
    <property type="entry name" value="CRAL-TRIO lipid binding domain"/>
    <property type="match status" value="1"/>
</dbReference>
<dbReference type="PANTHER" id="PTHR45808:SF2">
    <property type="entry name" value="RHO GTPASE-ACTIVATING PROTEIN 68F"/>
    <property type="match status" value="1"/>
</dbReference>
<proteinExistence type="predicted"/>
<dbReference type="PROSITE" id="PS50191">
    <property type="entry name" value="CRAL_TRIO"/>
    <property type="match status" value="1"/>
</dbReference>
<dbReference type="SUPFAM" id="SSF52087">
    <property type="entry name" value="CRAL/TRIO domain"/>
    <property type="match status" value="1"/>
</dbReference>
<evidence type="ECO:0000259" key="3">
    <source>
        <dbReference type="PROSITE" id="PS50238"/>
    </source>
</evidence>
<feature type="domain" description="CRAL-TRIO" evidence="2">
    <location>
        <begin position="121"/>
        <end position="276"/>
    </location>
</feature>
<feature type="region of interest" description="Disordered" evidence="1">
    <location>
        <begin position="1"/>
        <end position="30"/>
    </location>
</feature>
<dbReference type="PANTHER" id="PTHR45808">
    <property type="entry name" value="RHO GTPASE-ACTIVATING PROTEIN 68F"/>
    <property type="match status" value="1"/>
</dbReference>
<dbReference type="InterPro" id="IPR000198">
    <property type="entry name" value="RhoGAP_dom"/>
</dbReference>
<gene>
    <name evidence="4" type="primary">Arhgap1</name>
    <name evidence="6" type="synonym">LOC112693170</name>
    <name evidence="4" type="ORF">g.36916</name>
</gene>
<evidence type="ECO:0000313" key="4">
    <source>
        <dbReference type="EMBL" id="MBY77928.1"/>
    </source>
</evidence>
<accession>A0A2S2QJP1</accession>
<dbReference type="PROSITE" id="PS50238">
    <property type="entry name" value="RHOGAP"/>
    <property type="match status" value="1"/>
</dbReference>
<dbReference type="Gene3D" id="1.10.555.10">
    <property type="entry name" value="Rho GTPase activation protein"/>
    <property type="match status" value="1"/>
</dbReference>
<protein>
    <submittedName>
        <fullName evidence="4 6">Rho GTPase-activating protein 1</fullName>
    </submittedName>
</protein>
<dbReference type="InterPro" id="IPR001251">
    <property type="entry name" value="CRAL-TRIO_dom"/>
</dbReference>
<sequence length="494" mass="56546">MDPRVQPSSKYFPVAMTDNEEPYPSLSDYHDYEPNLEFDDTELQSPTADIDLEKSIAIVNGTGGTLDYMESPVSDGTIEENFEEELVNAPQIVEGLTSLNDKETGNLLDDLEADDSKEEEDFSDVAKYGVVDVVGDDAVGRKIIVVSACKLPSNKEVDHPRLLRYLMYTLDKFVEQDYSLVYFHYGLTSKNKPTLSWLWQAYRAFDRKYKKNLKALYLVHPTGFIKVVWQLFRAVISAKFGRKIMYVNHLQELKQYLDLDQLNIPIPVLDHDEQLMKKLKKGKVTQQVELEAEQKPEPLPTQQFGVSLQFIKLNNNGEIIPPLVQKCVEYLSLPDALETEGLFRRSANINHVRDLQNRINLGEPVDFGNDVHLAAVLLKTFLRELEEPLMTFDLFDEITQFQTLPKDERPRQVKILILEKLPLDNYHLLKYLIQFLSKVMDRCDLNKMTSSNLAVVFGPNLVRSPNSQLSLAAIGPINAFTDFVLVNHDQIFII</sequence>
<reference evidence="6" key="2">
    <citation type="submission" date="2025-04" db="UniProtKB">
        <authorList>
            <consortium name="RefSeq"/>
        </authorList>
    </citation>
    <scope>IDENTIFICATION</scope>
    <source>
        <tissue evidence="6">Whole body</tissue>
    </source>
</reference>
<dbReference type="Pfam" id="PF13716">
    <property type="entry name" value="CRAL_TRIO_2"/>
    <property type="match status" value="1"/>
</dbReference>
<dbReference type="GO" id="GO:2001136">
    <property type="term" value="P:negative regulation of endocytic recycling"/>
    <property type="evidence" value="ECO:0007669"/>
    <property type="project" value="TreeGrafter"/>
</dbReference>
<dbReference type="SMART" id="SM00516">
    <property type="entry name" value="SEC14"/>
    <property type="match status" value="1"/>
</dbReference>
<evidence type="ECO:0000313" key="5">
    <source>
        <dbReference type="Proteomes" id="UP000694846"/>
    </source>
</evidence>
<dbReference type="SUPFAM" id="SSF48350">
    <property type="entry name" value="GTPase activation domain, GAP"/>
    <property type="match status" value="1"/>
</dbReference>
<dbReference type="GO" id="GO:0005737">
    <property type="term" value="C:cytoplasm"/>
    <property type="evidence" value="ECO:0007669"/>
    <property type="project" value="TreeGrafter"/>
</dbReference>
<feature type="domain" description="Rho-GAP" evidence="3">
    <location>
        <begin position="306"/>
        <end position="492"/>
    </location>
</feature>
<dbReference type="AlphaFoldDB" id="A0A2S2QJP1"/>